<name>A0ABW4DRI7_9LACO</name>
<keyword evidence="1" id="KW-1133">Transmembrane helix</keyword>
<accession>A0ABW4DRI7</accession>
<evidence type="ECO:0000256" key="1">
    <source>
        <dbReference type="SAM" id="Phobius"/>
    </source>
</evidence>
<keyword evidence="1" id="KW-0472">Membrane</keyword>
<protein>
    <submittedName>
        <fullName evidence="2">Uncharacterized protein</fullName>
    </submittedName>
</protein>
<feature type="transmembrane region" description="Helical" evidence="1">
    <location>
        <begin position="39"/>
        <end position="59"/>
    </location>
</feature>
<evidence type="ECO:0000313" key="2">
    <source>
        <dbReference type="EMBL" id="MFD1466086.1"/>
    </source>
</evidence>
<dbReference type="EMBL" id="JBHTOF010000095">
    <property type="protein sequence ID" value="MFD1466086.1"/>
    <property type="molecule type" value="Genomic_DNA"/>
</dbReference>
<gene>
    <name evidence="2" type="ORF">ACFQ4L_08420</name>
</gene>
<evidence type="ECO:0000313" key="3">
    <source>
        <dbReference type="Proteomes" id="UP001597244"/>
    </source>
</evidence>
<organism evidence="2 3">
    <name type="scientific">Lapidilactobacillus mulanensis</name>
    <dbReference type="NCBI Taxonomy" id="2485999"/>
    <lineage>
        <taxon>Bacteria</taxon>
        <taxon>Bacillati</taxon>
        <taxon>Bacillota</taxon>
        <taxon>Bacilli</taxon>
        <taxon>Lactobacillales</taxon>
        <taxon>Lactobacillaceae</taxon>
        <taxon>Lapidilactobacillus</taxon>
    </lineage>
</organism>
<reference evidence="3" key="1">
    <citation type="journal article" date="2019" name="Int. J. Syst. Evol. Microbiol.">
        <title>The Global Catalogue of Microorganisms (GCM) 10K type strain sequencing project: providing services to taxonomists for standard genome sequencing and annotation.</title>
        <authorList>
            <consortium name="The Broad Institute Genomics Platform"/>
            <consortium name="The Broad Institute Genome Sequencing Center for Infectious Disease"/>
            <person name="Wu L."/>
            <person name="Ma J."/>
        </authorList>
    </citation>
    <scope>NUCLEOTIDE SEQUENCE [LARGE SCALE GENOMIC DNA]</scope>
    <source>
        <strain evidence="3">CCM 8951</strain>
    </source>
</reference>
<dbReference type="Proteomes" id="UP001597244">
    <property type="component" value="Unassembled WGS sequence"/>
</dbReference>
<dbReference type="RefSeq" id="WP_125578164.1">
    <property type="nucleotide sequence ID" value="NZ_JBHTOF010000095.1"/>
</dbReference>
<sequence length="96" mass="11238">MRKKYLKIISIVLVIMFAISLLASFLLNKDLKGVNGENAYHGMDTFIVPGILLAFSIYYQRMNKYLRYFLFFFGLGLFFYLSAVFIIGFHNPYWGN</sequence>
<proteinExistence type="predicted"/>
<feature type="transmembrane region" description="Helical" evidence="1">
    <location>
        <begin position="5"/>
        <end position="27"/>
    </location>
</feature>
<feature type="transmembrane region" description="Helical" evidence="1">
    <location>
        <begin position="66"/>
        <end position="89"/>
    </location>
</feature>
<comment type="caution">
    <text evidence="2">The sequence shown here is derived from an EMBL/GenBank/DDBJ whole genome shotgun (WGS) entry which is preliminary data.</text>
</comment>
<keyword evidence="1" id="KW-0812">Transmembrane</keyword>
<keyword evidence="3" id="KW-1185">Reference proteome</keyword>